<keyword evidence="2" id="KW-1185">Reference proteome</keyword>
<dbReference type="Gene3D" id="2.60.120.200">
    <property type="match status" value="1"/>
</dbReference>
<sequence>MKRRYLFTSTWVLLCFLCISCDKTSKPTVEDHIAEEIPSKPEEPNAPAEPEELAPLTASDIIFMNSFEDGHLNVWDDWDGNLPPKTTLLKDPGPFNTPDNHVLRLLVPPGRGNADVVKVLPSQHDKLYARWYVKWEEGFDFRAGNHGGGLSAGRRDLLGVAGNRPDGTDRVGVGFEYSPSTNGKAFLYTYYRGMYMDCVDPNGTCWADHFPCFLASRYCTNPAHKEKVDNPTPRLEAGKWYCVELLLDMGTATPTMEGADGIISFWIDGIEYGPFENLWLRTTPNLKVSLFNAALFHHGEHSDVGVLYDHVVVAKKRIGLGKVVGE</sequence>
<name>A0ABR9TD22_9SPHI</name>
<evidence type="ECO:0000313" key="1">
    <source>
        <dbReference type="EMBL" id="MBE8723255.1"/>
    </source>
</evidence>
<organism evidence="1 2">
    <name type="scientific">Sphingobacterium pedocola</name>
    <dbReference type="NCBI Taxonomy" id="2082722"/>
    <lineage>
        <taxon>Bacteria</taxon>
        <taxon>Pseudomonadati</taxon>
        <taxon>Bacteroidota</taxon>
        <taxon>Sphingobacteriia</taxon>
        <taxon>Sphingobacteriales</taxon>
        <taxon>Sphingobacteriaceae</taxon>
        <taxon>Sphingobacterium</taxon>
    </lineage>
</organism>
<dbReference type="Proteomes" id="UP000618319">
    <property type="component" value="Unassembled WGS sequence"/>
</dbReference>
<gene>
    <name evidence="1" type="ORF">C4F40_21260</name>
</gene>
<accession>A0ABR9TD22</accession>
<comment type="caution">
    <text evidence="1">The sequence shown here is derived from an EMBL/GenBank/DDBJ whole genome shotgun (WGS) entry which is preliminary data.</text>
</comment>
<evidence type="ECO:0008006" key="3">
    <source>
        <dbReference type="Google" id="ProtNLM"/>
    </source>
</evidence>
<reference evidence="1 2" key="1">
    <citation type="submission" date="2018-02" db="EMBL/GenBank/DDBJ databases">
        <title>Sphingobacterium KA21.</title>
        <authorList>
            <person name="Vasarhelyi B.M."/>
            <person name="Deshmukh S."/>
            <person name="Balint B."/>
            <person name="Kukolya J."/>
        </authorList>
    </citation>
    <scope>NUCLEOTIDE SEQUENCE [LARGE SCALE GENOMIC DNA]</scope>
    <source>
        <strain evidence="1 2">Ka21</strain>
    </source>
</reference>
<evidence type="ECO:0000313" key="2">
    <source>
        <dbReference type="Proteomes" id="UP000618319"/>
    </source>
</evidence>
<proteinExistence type="predicted"/>
<dbReference type="EMBL" id="PSKQ01000027">
    <property type="protein sequence ID" value="MBE8723255.1"/>
    <property type="molecule type" value="Genomic_DNA"/>
</dbReference>
<dbReference type="RefSeq" id="WP_196941389.1">
    <property type="nucleotide sequence ID" value="NZ_MU158693.1"/>
</dbReference>
<protein>
    <recommendedName>
        <fullName evidence="3">Polysaccharide lyase</fullName>
    </recommendedName>
</protein>